<accession>A0A6A5WNX1</accession>
<feature type="region of interest" description="Disordered" evidence="1">
    <location>
        <begin position="525"/>
        <end position="737"/>
    </location>
</feature>
<feature type="compositionally biased region" description="Low complexity" evidence="1">
    <location>
        <begin position="128"/>
        <end position="139"/>
    </location>
</feature>
<feature type="compositionally biased region" description="Polar residues" evidence="1">
    <location>
        <begin position="110"/>
        <end position="124"/>
    </location>
</feature>
<feature type="compositionally biased region" description="Acidic residues" evidence="1">
    <location>
        <begin position="33"/>
        <end position="44"/>
    </location>
</feature>
<evidence type="ECO:0000256" key="1">
    <source>
        <dbReference type="SAM" id="MobiDB-lite"/>
    </source>
</evidence>
<dbReference type="OrthoDB" id="2011769at2759"/>
<dbReference type="Proteomes" id="UP000799779">
    <property type="component" value="Unassembled WGS sequence"/>
</dbReference>
<feature type="compositionally biased region" description="Basic and acidic residues" evidence="1">
    <location>
        <begin position="727"/>
        <end position="737"/>
    </location>
</feature>
<dbReference type="Pfam" id="PF10446">
    <property type="entry name" value="DUF2457"/>
    <property type="match status" value="1"/>
</dbReference>
<name>A0A6A5WNX1_9PLEO</name>
<feature type="compositionally biased region" description="Acidic residues" evidence="1">
    <location>
        <begin position="543"/>
        <end position="555"/>
    </location>
</feature>
<keyword evidence="3" id="KW-1185">Reference proteome</keyword>
<feature type="compositionally biased region" description="Basic residues" evidence="1">
    <location>
        <begin position="472"/>
        <end position="483"/>
    </location>
</feature>
<evidence type="ECO:0000313" key="2">
    <source>
        <dbReference type="EMBL" id="KAF2000765.1"/>
    </source>
</evidence>
<dbReference type="AlphaFoldDB" id="A0A6A5WNX1"/>
<feature type="compositionally biased region" description="Basic and acidic residues" evidence="1">
    <location>
        <begin position="694"/>
        <end position="717"/>
    </location>
</feature>
<gene>
    <name evidence="2" type="ORF">P154DRAFT_194532</name>
</gene>
<feature type="region of interest" description="Disordered" evidence="1">
    <location>
        <begin position="360"/>
        <end position="501"/>
    </location>
</feature>
<dbReference type="EMBL" id="ML977587">
    <property type="protein sequence ID" value="KAF2000765.1"/>
    <property type="molecule type" value="Genomic_DNA"/>
</dbReference>
<dbReference type="InterPro" id="IPR018853">
    <property type="entry name" value="DUF2457"/>
</dbReference>
<feature type="compositionally biased region" description="Basic and acidic residues" evidence="1">
    <location>
        <begin position="95"/>
        <end position="105"/>
    </location>
</feature>
<feature type="compositionally biased region" description="Low complexity" evidence="1">
    <location>
        <begin position="452"/>
        <end position="466"/>
    </location>
</feature>
<feature type="region of interest" description="Disordered" evidence="1">
    <location>
        <begin position="85"/>
        <end position="190"/>
    </location>
</feature>
<feature type="compositionally biased region" description="Acidic residues" evidence="1">
    <location>
        <begin position="361"/>
        <end position="423"/>
    </location>
</feature>
<proteinExistence type="predicted"/>
<organism evidence="2 3">
    <name type="scientific">Amniculicola lignicola CBS 123094</name>
    <dbReference type="NCBI Taxonomy" id="1392246"/>
    <lineage>
        <taxon>Eukaryota</taxon>
        <taxon>Fungi</taxon>
        <taxon>Dikarya</taxon>
        <taxon>Ascomycota</taxon>
        <taxon>Pezizomycotina</taxon>
        <taxon>Dothideomycetes</taxon>
        <taxon>Pleosporomycetidae</taxon>
        <taxon>Pleosporales</taxon>
        <taxon>Amniculicolaceae</taxon>
        <taxon>Amniculicola</taxon>
    </lineage>
</organism>
<reference evidence="2" key="1">
    <citation type="journal article" date="2020" name="Stud. Mycol.">
        <title>101 Dothideomycetes genomes: a test case for predicting lifestyles and emergence of pathogens.</title>
        <authorList>
            <person name="Haridas S."/>
            <person name="Albert R."/>
            <person name="Binder M."/>
            <person name="Bloem J."/>
            <person name="Labutti K."/>
            <person name="Salamov A."/>
            <person name="Andreopoulos B."/>
            <person name="Baker S."/>
            <person name="Barry K."/>
            <person name="Bills G."/>
            <person name="Bluhm B."/>
            <person name="Cannon C."/>
            <person name="Castanera R."/>
            <person name="Culley D."/>
            <person name="Daum C."/>
            <person name="Ezra D."/>
            <person name="Gonzalez J."/>
            <person name="Henrissat B."/>
            <person name="Kuo A."/>
            <person name="Liang C."/>
            <person name="Lipzen A."/>
            <person name="Lutzoni F."/>
            <person name="Magnuson J."/>
            <person name="Mondo S."/>
            <person name="Nolan M."/>
            <person name="Ohm R."/>
            <person name="Pangilinan J."/>
            <person name="Park H.-J."/>
            <person name="Ramirez L."/>
            <person name="Alfaro M."/>
            <person name="Sun H."/>
            <person name="Tritt A."/>
            <person name="Yoshinaga Y."/>
            <person name="Zwiers L.-H."/>
            <person name="Turgeon B."/>
            <person name="Goodwin S."/>
            <person name="Spatafora J."/>
            <person name="Crous P."/>
            <person name="Grigoriev I."/>
        </authorList>
    </citation>
    <scope>NUCLEOTIDE SEQUENCE</scope>
    <source>
        <strain evidence="2">CBS 123094</strain>
    </source>
</reference>
<feature type="region of interest" description="Disordered" evidence="1">
    <location>
        <begin position="1"/>
        <end position="57"/>
    </location>
</feature>
<protein>
    <recommendedName>
        <fullName evidence="4">Extensin domain-containing protein</fullName>
    </recommendedName>
</protein>
<sequence length="775" mass="85874">MARNDHNHVGQHGVPEAHAIQNMPTATATTLPSEDELMADVDEPPDLRRTPRPSAVKLHDTYNSLFTKAALAACEHKTSLLTSALHSTGNDTTPADERAEKRSPDRGMSCASTWSNGSISTAELTSDGGLTSPGTRTSTPSPPLPPSMFHSMGPVFTKKPFEGPVSIMRHDDENIGPLQKTPSTTSGEKTVEANLGRKRCISFACGGRKEAPKPAPEPVKTEPAMEPPKRACTIKFACPSKISTEAPSKAPKPRHVRAVSPAPMIHKLRTVSKSSPISHRDSDSTVRNNSPISVRKQYVRDHSRRLSVNSDLARCEAFRFHEFASSEEEVDEWTLESTCHRNPLTITDTLKVENTLRQLGEEVDEEVNNEDAEALNEDEGDEELDDDDDLDDDEHGDDMYESDEGFQTDDEEGFAVSDDDSDAGSDYNWWAPGQSTAATSTEHLDLIRPTARRSMSDSSIGSAGSDPDFPKRPPKVPQRRKSRPVNIRVPSPELPDSTDFVCGTLDEDRPLEAAYMTCLERRRAAKHKITPQDIDPTFPTSDPELDEEDEDDEPENMVVSESDHFMVHGQMDTMDIDARGRRRSIPKKRSPAPSPKRFRSPPPTKRVHRSPPPRKLFGNSPRRMRSPAPVRLRSPPPTRRGSTVMSPKRPGLALQFSGLAQRPPMMTSSSLPRTPMSGLPPNLEDDDDTSQETPIRRAIDIRIGLEKKRQRRREQLYKKMQKKGTKDKRPAPGKGCERMREMGLGLQAHRGRPIAGFGFGGMPTPDQKDMHVLSV</sequence>
<feature type="region of interest" description="Disordered" evidence="1">
    <location>
        <begin position="208"/>
        <end position="227"/>
    </location>
</feature>
<feature type="compositionally biased region" description="Basic residues" evidence="1">
    <location>
        <begin position="580"/>
        <end position="590"/>
    </location>
</feature>
<evidence type="ECO:0000313" key="3">
    <source>
        <dbReference type="Proteomes" id="UP000799779"/>
    </source>
</evidence>
<feature type="compositionally biased region" description="Polar residues" evidence="1">
    <location>
        <begin position="22"/>
        <end position="32"/>
    </location>
</feature>
<evidence type="ECO:0008006" key="4">
    <source>
        <dbReference type="Google" id="ProtNLM"/>
    </source>
</evidence>